<accession>W4FS24</accession>
<reference evidence="1" key="1">
    <citation type="submission" date="2013-12" db="EMBL/GenBank/DDBJ databases">
        <title>The Genome Sequence of Aphanomyces astaci APO3.</title>
        <authorList>
            <consortium name="The Broad Institute Genomics Platform"/>
            <person name="Russ C."/>
            <person name="Tyler B."/>
            <person name="van West P."/>
            <person name="Dieguez-Uribeondo J."/>
            <person name="Young S.K."/>
            <person name="Zeng Q."/>
            <person name="Gargeya S."/>
            <person name="Fitzgerald M."/>
            <person name="Abouelleil A."/>
            <person name="Alvarado L."/>
            <person name="Chapman S.B."/>
            <person name="Gainer-Dewar J."/>
            <person name="Goldberg J."/>
            <person name="Griggs A."/>
            <person name="Gujja S."/>
            <person name="Hansen M."/>
            <person name="Howarth C."/>
            <person name="Imamovic A."/>
            <person name="Ireland A."/>
            <person name="Larimer J."/>
            <person name="McCowan C."/>
            <person name="Murphy C."/>
            <person name="Pearson M."/>
            <person name="Poon T.W."/>
            <person name="Priest M."/>
            <person name="Roberts A."/>
            <person name="Saif S."/>
            <person name="Shea T."/>
            <person name="Sykes S."/>
            <person name="Wortman J."/>
            <person name="Nusbaum C."/>
            <person name="Birren B."/>
        </authorList>
    </citation>
    <scope>NUCLEOTIDE SEQUENCE [LARGE SCALE GENOMIC DNA]</scope>
    <source>
        <strain evidence="1">APO3</strain>
    </source>
</reference>
<protein>
    <submittedName>
        <fullName evidence="1">Uncharacterized protein</fullName>
    </submittedName>
</protein>
<gene>
    <name evidence="1" type="ORF">H257_14183</name>
</gene>
<name>W4FS24_APHAT</name>
<organism evidence="1">
    <name type="scientific">Aphanomyces astaci</name>
    <name type="common">Crayfish plague agent</name>
    <dbReference type="NCBI Taxonomy" id="112090"/>
    <lineage>
        <taxon>Eukaryota</taxon>
        <taxon>Sar</taxon>
        <taxon>Stramenopiles</taxon>
        <taxon>Oomycota</taxon>
        <taxon>Saprolegniomycetes</taxon>
        <taxon>Saprolegniales</taxon>
        <taxon>Verrucalvaceae</taxon>
        <taxon>Aphanomyces</taxon>
    </lineage>
</organism>
<proteinExistence type="predicted"/>
<dbReference type="GeneID" id="20816179"/>
<dbReference type="RefSeq" id="XP_009840236.1">
    <property type="nucleotide sequence ID" value="XM_009841934.1"/>
</dbReference>
<dbReference type="AlphaFoldDB" id="W4FS24"/>
<evidence type="ECO:0000313" key="1">
    <source>
        <dbReference type="EMBL" id="ETV70277.1"/>
    </source>
</evidence>
<dbReference type="VEuPathDB" id="FungiDB:H257_14183"/>
<sequence length="103" mass="11515">MPKIPRLVLRSMCHATCNNYSRKAWLLDRNTRRVLDAGARSRGRDIACALGAGITLQVEVGPRAVPHELSTLNDVPSNPMAMTAWYDCAKHAHDIPHWRVAPF</sequence>
<dbReference type="EMBL" id="KI913167">
    <property type="protein sequence ID" value="ETV70277.1"/>
    <property type="molecule type" value="Genomic_DNA"/>
</dbReference>